<comment type="caution">
    <text evidence="2">The sequence shown here is derived from an EMBL/GenBank/DDBJ whole genome shotgun (WGS) entry which is preliminary data.</text>
</comment>
<keyword evidence="3" id="KW-1185">Reference proteome</keyword>
<dbReference type="SUPFAM" id="SSF54427">
    <property type="entry name" value="NTF2-like"/>
    <property type="match status" value="1"/>
</dbReference>
<dbReference type="Gene3D" id="3.10.450.50">
    <property type="match status" value="1"/>
</dbReference>
<feature type="domain" description="SnoaL-like" evidence="1">
    <location>
        <begin position="13"/>
        <end position="111"/>
    </location>
</feature>
<name>V4TIA4_9HYPH</name>
<dbReference type="EMBL" id="AWXZ01000018">
    <property type="protein sequence ID" value="ESR25733.1"/>
    <property type="molecule type" value="Genomic_DNA"/>
</dbReference>
<proteinExistence type="predicted"/>
<dbReference type="RefSeq" id="WP_023431708.1">
    <property type="nucleotide sequence ID" value="NZ_AWXZ01000018.1"/>
</dbReference>
<dbReference type="Pfam" id="PF12680">
    <property type="entry name" value="SnoaL_2"/>
    <property type="match status" value="1"/>
</dbReference>
<evidence type="ECO:0000259" key="1">
    <source>
        <dbReference type="Pfam" id="PF12680"/>
    </source>
</evidence>
<dbReference type="Proteomes" id="UP000017819">
    <property type="component" value="Unassembled WGS sequence"/>
</dbReference>
<evidence type="ECO:0000313" key="2">
    <source>
        <dbReference type="EMBL" id="ESR25733.1"/>
    </source>
</evidence>
<evidence type="ECO:0000313" key="3">
    <source>
        <dbReference type="Proteomes" id="UP000017819"/>
    </source>
</evidence>
<protein>
    <submittedName>
        <fullName evidence="2">Putative transcriptional regulator</fullName>
    </submittedName>
</protein>
<dbReference type="eggNOG" id="COG3631">
    <property type="taxonomic scope" value="Bacteria"/>
</dbReference>
<organism evidence="2 3">
    <name type="scientific">Lutibaculum baratangense AMV1</name>
    <dbReference type="NCBI Taxonomy" id="631454"/>
    <lineage>
        <taxon>Bacteria</taxon>
        <taxon>Pseudomonadati</taxon>
        <taxon>Pseudomonadota</taxon>
        <taxon>Alphaproteobacteria</taxon>
        <taxon>Hyphomicrobiales</taxon>
        <taxon>Tepidamorphaceae</taxon>
        <taxon>Lutibaculum</taxon>
    </lineage>
</organism>
<dbReference type="STRING" id="631454.N177_1566"/>
<dbReference type="InterPro" id="IPR032710">
    <property type="entry name" value="NTF2-like_dom_sf"/>
</dbReference>
<reference evidence="2 3" key="1">
    <citation type="journal article" date="2014" name="Genome Announc.">
        <title>Draft Genome Sequence of Lutibaculum baratangense Strain AMV1T, Isolated from a Mud Volcano in Andamans, India.</title>
        <authorList>
            <person name="Singh A."/>
            <person name="Sreenivas A."/>
            <person name="Sathyanarayana Reddy G."/>
            <person name="Pinnaka A.K."/>
            <person name="Shivaji S."/>
        </authorList>
    </citation>
    <scope>NUCLEOTIDE SEQUENCE [LARGE SCALE GENOMIC DNA]</scope>
    <source>
        <strain evidence="2 3">AMV1</strain>
    </source>
</reference>
<gene>
    <name evidence="2" type="ORF">N177_1566</name>
</gene>
<dbReference type="OrthoDB" id="1115105at2"/>
<accession>V4TIA4</accession>
<dbReference type="AlphaFoldDB" id="V4TIA4"/>
<dbReference type="InterPro" id="IPR037401">
    <property type="entry name" value="SnoaL-like"/>
</dbReference>
<sequence>MTDREIVERYGRTLETLAPDTIADLTAMCERDVHFVDPFNEVRGREGMAHVFHDMFEKLDEVGFEVEEIVGGGRIYALRFTFTAAGKMIGRVSVPGMTYVRLSEKGLVEEHVDFWDGGVLYEHMPVLGRAVRAVKKRIAA</sequence>